<dbReference type="Pfam" id="PF00814">
    <property type="entry name" value="TsaD"/>
    <property type="match status" value="1"/>
</dbReference>
<keyword evidence="7" id="KW-0812">Transmembrane</keyword>
<dbReference type="Gene3D" id="3.30.420.40">
    <property type="match status" value="2"/>
</dbReference>
<dbReference type="InterPro" id="IPR043129">
    <property type="entry name" value="ATPase_NBD"/>
</dbReference>
<dbReference type="AlphaFoldDB" id="A0A8S1IPL4"/>
<feature type="transmembrane region" description="Helical" evidence="7">
    <location>
        <begin position="16"/>
        <end position="35"/>
    </location>
</feature>
<evidence type="ECO:0000256" key="7">
    <source>
        <dbReference type="SAM" id="Phobius"/>
    </source>
</evidence>
<evidence type="ECO:0000256" key="6">
    <source>
        <dbReference type="ARBA" id="ARBA00048117"/>
    </source>
</evidence>
<dbReference type="EC" id="2.3.1.234" evidence="1"/>
<feature type="domain" description="Gcp-like" evidence="8">
    <location>
        <begin position="1"/>
        <end position="210"/>
    </location>
</feature>
<dbReference type="GO" id="GO:0005739">
    <property type="term" value="C:mitochondrion"/>
    <property type="evidence" value="ECO:0007669"/>
    <property type="project" value="TreeGrafter"/>
</dbReference>
<organism evidence="9 10">
    <name type="scientific">Ostreobium quekettii</name>
    <dbReference type="NCBI Taxonomy" id="121088"/>
    <lineage>
        <taxon>Eukaryota</taxon>
        <taxon>Viridiplantae</taxon>
        <taxon>Chlorophyta</taxon>
        <taxon>core chlorophytes</taxon>
        <taxon>Ulvophyceae</taxon>
        <taxon>TCBD clade</taxon>
        <taxon>Bryopsidales</taxon>
        <taxon>Ostreobineae</taxon>
        <taxon>Ostreobiaceae</taxon>
        <taxon>Ostreobium</taxon>
    </lineage>
</organism>
<dbReference type="PANTHER" id="PTHR11735:SF6">
    <property type="entry name" value="TRNA N6-ADENOSINE THREONYLCARBAMOYLTRANSFERASE, MITOCHONDRIAL"/>
    <property type="match status" value="1"/>
</dbReference>
<evidence type="ECO:0000259" key="8">
    <source>
        <dbReference type="Pfam" id="PF00814"/>
    </source>
</evidence>
<dbReference type="CDD" id="cd24134">
    <property type="entry name" value="ASKHA_NBD_OSGEPL1_QRI7_euk"/>
    <property type="match status" value="1"/>
</dbReference>
<comment type="catalytic activity">
    <reaction evidence="6">
        <text>L-threonylcarbamoyladenylate + adenosine(37) in tRNA = N(6)-L-threonylcarbamoyladenosine(37) in tRNA + AMP + H(+)</text>
        <dbReference type="Rhea" id="RHEA:37059"/>
        <dbReference type="Rhea" id="RHEA-COMP:10162"/>
        <dbReference type="Rhea" id="RHEA-COMP:10163"/>
        <dbReference type="ChEBI" id="CHEBI:15378"/>
        <dbReference type="ChEBI" id="CHEBI:73682"/>
        <dbReference type="ChEBI" id="CHEBI:74411"/>
        <dbReference type="ChEBI" id="CHEBI:74418"/>
        <dbReference type="ChEBI" id="CHEBI:456215"/>
        <dbReference type="EC" id="2.3.1.234"/>
    </reaction>
</comment>
<evidence type="ECO:0000313" key="10">
    <source>
        <dbReference type="Proteomes" id="UP000708148"/>
    </source>
</evidence>
<evidence type="ECO:0000256" key="3">
    <source>
        <dbReference type="ARBA" id="ARBA00022694"/>
    </source>
</evidence>
<comment type="caution">
    <text evidence="9">The sequence shown here is derived from an EMBL/GenBank/DDBJ whole genome shotgun (WGS) entry which is preliminary data.</text>
</comment>
<dbReference type="OrthoDB" id="10259622at2759"/>
<keyword evidence="5" id="KW-0012">Acyltransferase</keyword>
<evidence type="ECO:0000313" key="9">
    <source>
        <dbReference type="EMBL" id="CAD7695330.1"/>
    </source>
</evidence>
<gene>
    <name evidence="9" type="ORF">OSTQU699_LOCUS691</name>
</gene>
<keyword evidence="7" id="KW-0472">Membrane</keyword>
<dbReference type="EMBL" id="CAJHUC010000332">
    <property type="protein sequence ID" value="CAD7695330.1"/>
    <property type="molecule type" value="Genomic_DNA"/>
</dbReference>
<evidence type="ECO:0000256" key="2">
    <source>
        <dbReference type="ARBA" id="ARBA00022679"/>
    </source>
</evidence>
<evidence type="ECO:0000256" key="4">
    <source>
        <dbReference type="ARBA" id="ARBA00022723"/>
    </source>
</evidence>
<dbReference type="InterPro" id="IPR000905">
    <property type="entry name" value="Gcp-like_dom"/>
</dbReference>
<keyword evidence="2" id="KW-0808">Transferase</keyword>
<dbReference type="GO" id="GO:0061711">
    <property type="term" value="F:tRNA N(6)-L-threonylcarbamoyladenine synthase activity"/>
    <property type="evidence" value="ECO:0007669"/>
    <property type="project" value="UniProtKB-EC"/>
</dbReference>
<dbReference type="GO" id="GO:0046872">
    <property type="term" value="F:metal ion binding"/>
    <property type="evidence" value="ECO:0007669"/>
    <property type="project" value="UniProtKB-KW"/>
</dbReference>
<keyword evidence="3" id="KW-0819">tRNA processing</keyword>
<sequence length="281" mass="31047">MEAHALVARLNADTRIRFPFLCLLASGGHLLLLIVHGIGRYTQLGTTLDDSLGEAYDKVARLLGLDLRPSGGAVLEAFANEGDPYKYKFKVPMLKYKNCDFSYSGLKTAVRLAVEKLVMDPNDASKRQVRADIAASFQHVAIQHLEERCSRACEWALSRSPDITTFVVSGGVASNMAVRDRLQAVANSSGLELVTPPPRLCTDNGVMVAWAGLERYQLGLHEPPPAVAPTEDDWVEIRARWPLTEDKVSSGDEYVRIVRKKRLVTSLTTMDSMRDSQMATE</sequence>
<protein>
    <recommendedName>
        <fullName evidence="1">N(6)-L-threonylcarbamoyladenine synthase</fullName>
        <ecNumber evidence="1">2.3.1.234</ecNumber>
    </recommendedName>
</protein>
<dbReference type="InterPro" id="IPR017861">
    <property type="entry name" value="KAE1/TsaD"/>
</dbReference>
<dbReference type="PANTHER" id="PTHR11735">
    <property type="entry name" value="TRNA N6-ADENOSINE THREONYLCARBAMOYLTRANSFERASE"/>
    <property type="match status" value="1"/>
</dbReference>
<accession>A0A8S1IPL4</accession>
<evidence type="ECO:0000256" key="1">
    <source>
        <dbReference type="ARBA" id="ARBA00012156"/>
    </source>
</evidence>
<name>A0A8S1IPL4_9CHLO</name>
<keyword evidence="10" id="KW-1185">Reference proteome</keyword>
<dbReference type="GO" id="GO:0008033">
    <property type="term" value="P:tRNA processing"/>
    <property type="evidence" value="ECO:0007669"/>
    <property type="project" value="UniProtKB-KW"/>
</dbReference>
<dbReference type="PRINTS" id="PR00789">
    <property type="entry name" value="OSIALOPTASE"/>
</dbReference>
<keyword evidence="7" id="KW-1133">Transmembrane helix</keyword>
<keyword evidence="4" id="KW-0479">Metal-binding</keyword>
<reference evidence="9" key="1">
    <citation type="submission" date="2020-12" db="EMBL/GenBank/DDBJ databases">
        <authorList>
            <person name="Iha C."/>
        </authorList>
    </citation>
    <scope>NUCLEOTIDE SEQUENCE</scope>
</reference>
<dbReference type="SUPFAM" id="SSF53067">
    <property type="entry name" value="Actin-like ATPase domain"/>
    <property type="match status" value="1"/>
</dbReference>
<dbReference type="Proteomes" id="UP000708148">
    <property type="component" value="Unassembled WGS sequence"/>
</dbReference>
<proteinExistence type="predicted"/>
<evidence type="ECO:0000256" key="5">
    <source>
        <dbReference type="ARBA" id="ARBA00023315"/>
    </source>
</evidence>